<dbReference type="PANTHER" id="PTHR11352">
    <property type="entry name" value="PROLIFERATING CELL NUCLEAR ANTIGEN"/>
    <property type="match status" value="1"/>
</dbReference>
<evidence type="ECO:0000313" key="3">
    <source>
        <dbReference type="Proteomes" id="UP001266305"/>
    </source>
</evidence>
<feature type="domain" description="Proliferating cell nuclear antigen PCNA C-terminal" evidence="1">
    <location>
        <begin position="1"/>
        <end position="68"/>
    </location>
</feature>
<dbReference type="PRINTS" id="PR00339">
    <property type="entry name" value="PCNACYCLIN"/>
</dbReference>
<keyword evidence="3" id="KW-1185">Reference proteome</keyword>
<dbReference type="Pfam" id="PF02747">
    <property type="entry name" value="PCNA_C"/>
    <property type="match status" value="1"/>
</dbReference>
<gene>
    <name evidence="2" type="ORF">P7K49_035140</name>
</gene>
<dbReference type="Gene3D" id="3.10.150.10">
    <property type="entry name" value="DNA Polymerase III, subunit A, domain 2"/>
    <property type="match status" value="1"/>
</dbReference>
<evidence type="ECO:0000313" key="2">
    <source>
        <dbReference type="EMBL" id="KAK2089233.1"/>
    </source>
</evidence>
<sequence length="112" mass="12574">NVDKEKEVVTIVVNEPVQLTFARRYLNFFTKASPLSSTVTLGMSADVPLVVEYKTADMGHFKYYVAPKTEDEGSYAFLKFKKIKLSSSRTASEMPAYTEVFSVTEFAPLTTQ</sequence>
<dbReference type="EMBL" id="JASSZA010000019">
    <property type="protein sequence ID" value="KAK2089233.1"/>
    <property type="molecule type" value="Genomic_DNA"/>
</dbReference>
<feature type="non-terminal residue" evidence="2">
    <location>
        <position position="112"/>
    </location>
</feature>
<dbReference type="InterPro" id="IPR000730">
    <property type="entry name" value="Pr_cel_nuc_antig"/>
</dbReference>
<accession>A0ABQ9TWQ6</accession>
<reference evidence="2 3" key="1">
    <citation type="submission" date="2023-05" db="EMBL/GenBank/DDBJ databases">
        <title>B98-5 Cell Line De Novo Hybrid Assembly: An Optical Mapping Approach.</title>
        <authorList>
            <person name="Kananen K."/>
            <person name="Auerbach J.A."/>
            <person name="Kautto E."/>
            <person name="Blachly J.S."/>
        </authorList>
    </citation>
    <scope>NUCLEOTIDE SEQUENCE [LARGE SCALE GENOMIC DNA]</scope>
    <source>
        <strain evidence="2">B95-8</strain>
        <tissue evidence="2">Cell line</tissue>
    </source>
</reference>
<dbReference type="SUPFAM" id="SSF55979">
    <property type="entry name" value="DNA clamp"/>
    <property type="match status" value="1"/>
</dbReference>
<protein>
    <recommendedName>
        <fullName evidence="1">Proliferating cell nuclear antigen PCNA C-terminal domain-containing protein</fullName>
    </recommendedName>
</protein>
<dbReference type="InterPro" id="IPR022649">
    <property type="entry name" value="Pr_cel_nuc_antig_C"/>
</dbReference>
<dbReference type="PANTHER" id="PTHR11352:SF0">
    <property type="entry name" value="PROLIFERATING CELL NUCLEAR ANTIGEN"/>
    <property type="match status" value="1"/>
</dbReference>
<dbReference type="InterPro" id="IPR046938">
    <property type="entry name" value="DNA_clamp_sf"/>
</dbReference>
<proteinExistence type="predicted"/>
<name>A0ABQ9TWQ6_SAGOE</name>
<comment type="caution">
    <text evidence="2">The sequence shown here is derived from an EMBL/GenBank/DDBJ whole genome shotgun (WGS) entry which is preliminary data.</text>
</comment>
<evidence type="ECO:0000259" key="1">
    <source>
        <dbReference type="Pfam" id="PF02747"/>
    </source>
</evidence>
<organism evidence="2 3">
    <name type="scientific">Saguinus oedipus</name>
    <name type="common">Cotton-top tamarin</name>
    <name type="synonym">Oedipomidas oedipus</name>
    <dbReference type="NCBI Taxonomy" id="9490"/>
    <lineage>
        <taxon>Eukaryota</taxon>
        <taxon>Metazoa</taxon>
        <taxon>Chordata</taxon>
        <taxon>Craniata</taxon>
        <taxon>Vertebrata</taxon>
        <taxon>Euteleostomi</taxon>
        <taxon>Mammalia</taxon>
        <taxon>Eutheria</taxon>
        <taxon>Euarchontoglires</taxon>
        <taxon>Primates</taxon>
        <taxon>Haplorrhini</taxon>
        <taxon>Platyrrhini</taxon>
        <taxon>Cebidae</taxon>
        <taxon>Callitrichinae</taxon>
        <taxon>Saguinus</taxon>
    </lineage>
</organism>
<feature type="non-terminal residue" evidence="2">
    <location>
        <position position="1"/>
    </location>
</feature>
<dbReference type="Proteomes" id="UP001266305">
    <property type="component" value="Unassembled WGS sequence"/>
</dbReference>